<dbReference type="AlphaFoldDB" id="A0AAE2D5I8"/>
<dbReference type="Proteomes" id="UP001292079">
    <property type="component" value="Unassembled WGS sequence"/>
</dbReference>
<dbReference type="InterPro" id="IPR039629">
    <property type="entry name" value="R3HDM4"/>
</dbReference>
<evidence type="ECO:0000313" key="3">
    <source>
        <dbReference type="Proteomes" id="UP001292079"/>
    </source>
</evidence>
<reference evidence="2" key="1">
    <citation type="submission" date="2022-04" db="EMBL/GenBank/DDBJ databases">
        <authorList>
            <person name="Xu L."/>
            <person name="Lv Z."/>
        </authorList>
    </citation>
    <scope>NUCLEOTIDE SEQUENCE</scope>
    <source>
        <strain evidence="2">LV_2022a</strain>
    </source>
</reference>
<comment type="caution">
    <text evidence="2">The sequence shown here is derived from an EMBL/GenBank/DDBJ whole genome shotgun (WGS) entry which is preliminary data.</text>
</comment>
<reference evidence="2" key="2">
    <citation type="journal article" date="2023" name="Infect Dis Poverty">
        <title>Chromosome-scale genome of the human blood fluke Schistosoma mekongi and its implications for public health.</title>
        <authorList>
            <person name="Zhou M."/>
            <person name="Xu L."/>
            <person name="Xu D."/>
            <person name="Chen W."/>
            <person name="Khan J."/>
            <person name="Hu Y."/>
            <person name="Huang H."/>
            <person name="Wei H."/>
            <person name="Zhang Y."/>
            <person name="Chusongsang P."/>
            <person name="Tanasarnprasert K."/>
            <person name="Hu X."/>
            <person name="Limpanont Y."/>
            <person name="Lv Z."/>
        </authorList>
    </citation>
    <scope>NUCLEOTIDE SEQUENCE</scope>
    <source>
        <strain evidence="2">LV_2022a</strain>
    </source>
</reference>
<gene>
    <name evidence="2" type="ORF">MN116_005376</name>
</gene>
<feature type="domain" description="R3H-associated N-terminal" evidence="1">
    <location>
        <begin position="53"/>
        <end position="138"/>
    </location>
</feature>
<proteinExistence type="predicted"/>
<sequence length="393" mass="44781">MATSALACQSLPHYSDFDATSESGLSDLSYVHPYRLKKTITRNKPVKIGPIEVKLGARAMRRYENEVYLNTLAVITETDGDNFNDWPDSANYCSAFTKLLEDENIRAAWDIFIQLSEKEQEKLLSTLSMKNKNDVGDSNDYDFTEDDAIINPFELSPSAYSKRHVKHRCRRSKHEGRNRNKFDVNSLESNVVSLYGSIGLEVKNNITNTENISDFEIEQRIPTRLLSLISSDSIHHVNNLKHNRKRIKRHLTPVDICLLKRAEVELRQYFFSENDPNNSTRRWTPSLSLITRSLSPSIDCSTTTTTTNSYSHSSLLCLDSFQRLLIHSVASYLGLNSYSTWSNSLGIRQLWVEQILGKRIQPPTRHFVTLIEQKMTQCSSLSPSSLALPLNPS</sequence>
<dbReference type="PANTHER" id="PTHR32019">
    <property type="entry name" value="R3H DOMAIN-CONTAINING PROTEIN 4"/>
    <property type="match status" value="1"/>
</dbReference>
<organism evidence="2 3">
    <name type="scientific">Schistosoma mekongi</name>
    <name type="common">Parasitic worm</name>
    <dbReference type="NCBI Taxonomy" id="38744"/>
    <lineage>
        <taxon>Eukaryota</taxon>
        <taxon>Metazoa</taxon>
        <taxon>Spiralia</taxon>
        <taxon>Lophotrochozoa</taxon>
        <taxon>Platyhelminthes</taxon>
        <taxon>Trematoda</taxon>
        <taxon>Digenea</taxon>
        <taxon>Strigeidida</taxon>
        <taxon>Schistosomatoidea</taxon>
        <taxon>Schistosomatidae</taxon>
        <taxon>Schistosoma</taxon>
    </lineage>
</organism>
<dbReference type="Pfam" id="PF13902">
    <property type="entry name" value="R3H-assoc"/>
    <property type="match status" value="1"/>
</dbReference>
<evidence type="ECO:0000259" key="1">
    <source>
        <dbReference type="Pfam" id="PF13902"/>
    </source>
</evidence>
<keyword evidence="3" id="KW-1185">Reference proteome</keyword>
<evidence type="ECO:0000313" key="2">
    <source>
        <dbReference type="EMBL" id="KAK4471999.1"/>
    </source>
</evidence>
<dbReference type="SUPFAM" id="SSF82708">
    <property type="entry name" value="R3H domain"/>
    <property type="match status" value="1"/>
</dbReference>
<dbReference type="EMBL" id="JALJAT010000003">
    <property type="protein sequence ID" value="KAK4471999.1"/>
    <property type="molecule type" value="Genomic_DNA"/>
</dbReference>
<dbReference type="PANTHER" id="PTHR32019:SF2">
    <property type="entry name" value="R3H DOMAIN-CONTAINING PROTEIN 4"/>
    <property type="match status" value="1"/>
</dbReference>
<dbReference type="InterPro" id="IPR025952">
    <property type="entry name" value="R3H-assoc_dom"/>
</dbReference>
<accession>A0AAE2D5I8</accession>
<dbReference type="InterPro" id="IPR036867">
    <property type="entry name" value="R3H_dom_sf"/>
</dbReference>
<protein>
    <recommendedName>
        <fullName evidence="1">R3H-associated N-terminal domain-containing protein</fullName>
    </recommendedName>
</protein>
<dbReference type="CDD" id="cd02325">
    <property type="entry name" value="R3H"/>
    <property type="match status" value="1"/>
</dbReference>
<dbReference type="GO" id="GO:0003676">
    <property type="term" value="F:nucleic acid binding"/>
    <property type="evidence" value="ECO:0007669"/>
    <property type="project" value="InterPro"/>
</dbReference>
<name>A0AAE2D5I8_SCHME</name>